<dbReference type="InterPro" id="IPR017760">
    <property type="entry name" value="L-ascorbate_oxidase_pln"/>
</dbReference>
<dbReference type="Gene3D" id="2.60.40.420">
    <property type="entry name" value="Cupredoxins - blue copper proteins"/>
    <property type="match status" value="7"/>
</dbReference>
<dbReference type="InterPro" id="IPR001117">
    <property type="entry name" value="Cu-oxidase_2nd"/>
</dbReference>
<comment type="subcellular location">
    <subcellularLocation>
        <location evidence="2">Secreted</location>
    </subcellularLocation>
</comment>
<dbReference type="EMBL" id="JACEFO010002025">
    <property type="protein sequence ID" value="KAF8688831.1"/>
    <property type="molecule type" value="Genomic_DNA"/>
</dbReference>
<evidence type="ECO:0000256" key="10">
    <source>
        <dbReference type="ARBA" id="ARBA00023002"/>
    </source>
</evidence>
<evidence type="ECO:0000256" key="9">
    <source>
        <dbReference type="ARBA" id="ARBA00022737"/>
    </source>
</evidence>
<comment type="caution">
    <text evidence="18">The sequence shown here is derived from an EMBL/GenBank/DDBJ whole genome shotgun (WGS) entry which is preliminary data.</text>
</comment>
<feature type="domain" description="Plastocyanin-like" evidence="15">
    <location>
        <begin position="475"/>
        <end position="632"/>
    </location>
</feature>
<dbReference type="PROSITE" id="PS00079">
    <property type="entry name" value="MULTICOPPER_OXIDASE1"/>
    <property type="match status" value="2"/>
</dbReference>
<dbReference type="InterPro" id="IPR011707">
    <property type="entry name" value="Cu-oxidase-like_N"/>
</dbReference>
<evidence type="ECO:0000313" key="19">
    <source>
        <dbReference type="Proteomes" id="UP000636709"/>
    </source>
</evidence>
<evidence type="ECO:0000259" key="16">
    <source>
        <dbReference type="Pfam" id="PF07731"/>
    </source>
</evidence>
<evidence type="ECO:0000256" key="6">
    <source>
        <dbReference type="ARBA" id="ARBA00022095"/>
    </source>
</evidence>
<evidence type="ECO:0000256" key="2">
    <source>
        <dbReference type="ARBA" id="ARBA00004613"/>
    </source>
</evidence>
<accession>A0A835B7Q7</accession>
<evidence type="ECO:0000256" key="11">
    <source>
        <dbReference type="ARBA" id="ARBA00023008"/>
    </source>
</evidence>
<dbReference type="CDD" id="cd13893">
    <property type="entry name" value="CuRO_3_AAO"/>
    <property type="match status" value="2"/>
</dbReference>
<evidence type="ECO:0000256" key="14">
    <source>
        <dbReference type="SAM" id="MobiDB-lite"/>
    </source>
</evidence>
<keyword evidence="19" id="KW-1185">Reference proteome</keyword>
<evidence type="ECO:0000256" key="5">
    <source>
        <dbReference type="ARBA" id="ARBA00012301"/>
    </source>
</evidence>
<keyword evidence="9" id="KW-0677">Repeat</keyword>
<reference evidence="18" key="1">
    <citation type="submission" date="2020-07" db="EMBL/GenBank/DDBJ databases">
        <title>Genome sequence and genetic diversity analysis of an under-domesticated orphan crop, white fonio (Digitaria exilis).</title>
        <authorList>
            <person name="Bennetzen J.L."/>
            <person name="Chen S."/>
            <person name="Ma X."/>
            <person name="Wang X."/>
            <person name="Yssel A.E.J."/>
            <person name="Chaluvadi S.R."/>
            <person name="Johnson M."/>
            <person name="Gangashetty P."/>
            <person name="Hamidou F."/>
            <person name="Sanogo M.D."/>
            <person name="Zwaenepoel A."/>
            <person name="Wallace J."/>
            <person name="Van De Peer Y."/>
            <person name="Van Deynze A."/>
        </authorList>
    </citation>
    <scope>NUCLEOTIDE SEQUENCE</scope>
    <source>
        <tissue evidence="18">Leaves</tissue>
    </source>
</reference>
<feature type="region of interest" description="Disordered" evidence="14">
    <location>
        <begin position="1114"/>
        <end position="1145"/>
    </location>
</feature>
<dbReference type="InterPro" id="IPR002355">
    <property type="entry name" value="Cu_oxidase_Cu_BS"/>
</dbReference>
<dbReference type="FunFam" id="2.60.40.420:FF:000045">
    <property type="entry name" value="Laccase 2"/>
    <property type="match status" value="1"/>
</dbReference>
<dbReference type="InterPro" id="IPR033138">
    <property type="entry name" value="Cu_oxidase_CS"/>
</dbReference>
<proteinExistence type="inferred from homology"/>
<feature type="region of interest" description="Disordered" evidence="14">
    <location>
        <begin position="122"/>
        <end position="150"/>
    </location>
</feature>
<feature type="compositionally biased region" description="Polar residues" evidence="14">
    <location>
        <begin position="174"/>
        <end position="183"/>
    </location>
</feature>
<feature type="region of interest" description="Disordered" evidence="14">
    <location>
        <begin position="253"/>
        <end position="277"/>
    </location>
</feature>
<feature type="region of interest" description="Disordered" evidence="14">
    <location>
        <begin position="990"/>
        <end position="1019"/>
    </location>
</feature>
<evidence type="ECO:0000256" key="7">
    <source>
        <dbReference type="ARBA" id="ARBA00022525"/>
    </source>
</evidence>
<dbReference type="Proteomes" id="UP000636709">
    <property type="component" value="Unassembled WGS sequence"/>
</dbReference>
<evidence type="ECO:0000256" key="4">
    <source>
        <dbReference type="ARBA" id="ARBA00011473"/>
    </source>
</evidence>
<keyword evidence="7" id="KW-0964">Secreted</keyword>
<comment type="catalytic activity">
    <reaction evidence="13">
        <text>4 L-ascorbate + O2 = 4 monodehydro-L-ascorbate radical + 2 H2O</text>
        <dbReference type="Rhea" id="RHEA:30243"/>
        <dbReference type="ChEBI" id="CHEBI:15377"/>
        <dbReference type="ChEBI" id="CHEBI:15379"/>
        <dbReference type="ChEBI" id="CHEBI:38290"/>
        <dbReference type="ChEBI" id="CHEBI:59513"/>
        <dbReference type="EC" id="1.10.3.3"/>
    </reaction>
</comment>
<evidence type="ECO:0000259" key="15">
    <source>
        <dbReference type="Pfam" id="PF00394"/>
    </source>
</evidence>
<dbReference type="InterPro" id="IPR034267">
    <property type="entry name" value="CuRO_3_AAO"/>
</dbReference>
<protein>
    <recommendedName>
        <fullName evidence="6">L-ascorbate oxidase</fullName>
        <ecNumber evidence="5">1.10.3.3</ecNumber>
    </recommendedName>
</protein>
<evidence type="ECO:0000313" key="18">
    <source>
        <dbReference type="EMBL" id="KAF8688831.1"/>
    </source>
</evidence>
<name>A0A835B7Q7_9POAL</name>
<evidence type="ECO:0000256" key="12">
    <source>
        <dbReference type="ARBA" id="ARBA00023157"/>
    </source>
</evidence>
<feature type="compositionally biased region" description="Low complexity" evidence="14">
    <location>
        <begin position="1127"/>
        <end position="1136"/>
    </location>
</feature>
<evidence type="ECO:0000256" key="13">
    <source>
        <dbReference type="ARBA" id="ARBA00048908"/>
    </source>
</evidence>
<evidence type="ECO:0000256" key="8">
    <source>
        <dbReference type="ARBA" id="ARBA00022723"/>
    </source>
</evidence>
<keyword evidence="10" id="KW-0560">Oxidoreductase</keyword>
<dbReference type="PANTHER" id="PTHR11709:SF218">
    <property type="entry name" value="L-ASCORBATE OXIDASE"/>
    <property type="match status" value="1"/>
</dbReference>
<feature type="domain" description="Plastocyanin-like" evidence="16">
    <location>
        <begin position="1946"/>
        <end position="2067"/>
    </location>
</feature>
<feature type="domain" description="Plastocyanin-like" evidence="15">
    <location>
        <begin position="1418"/>
        <end position="1510"/>
    </location>
</feature>
<gene>
    <name evidence="18" type="ORF">HU200_042162</name>
</gene>
<dbReference type="PROSITE" id="PS00080">
    <property type="entry name" value="MULTICOPPER_OXIDASE2"/>
    <property type="match status" value="2"/>
</dbReference>
<comment type="subunit">
    <text evidence="4">Dimer.</text>
</comment>
<feature type="region of interest" description="Disordered" evidence="14">
    <location>
        <begin position="167"/>
        <end position="198"/>
    </location>
</feature>
<feature type="domain" description="Plastocyanin-like" evidence="17">
    <location>
        <begin position="346"/>
        <end position="458"/>
    </location>
</feature>
<dbReference type="PANTHER" id="PTHR11709">
    <property type="entry name" value="MULTI-COPPER OXIDASE"/>
    <property type="match status" value="1"/>
</dbReference>
<evidence type="ECO:0000256" key="3">
    <source>
        <dbReference type="ARBA" id="ARBA00010609"/>
    </source>
</evidence>
<dbReference type="InterPro" id="IPR008972">
    <property type="entry name" value="Cupredoxin"/>
</dbReference>
<keyword evidence="11" id="KW-0186">Copper</keyword>
<evidence type="ECO:0000259" key="17">
    <source>
        <dbReference type="Pfam" id="PF07732"/>
    </source>
</evidence>
<dbReference type="GO" id="GO:0005576">
    <property type="term" value="C:extracellular region"/>
    <property type="evidence" value="ECO:0007669"/>
    <property type="project" value="UniProtKB-SubCell"/>
</dbReference>
<dbReference type="OrthoDB" id="2121828at2759"/>
<comment type="similarity">
    <text evidence="3">Belongs to the multicopper oxidase family.</text>
</comment>
<dbReference type="GO" id="GO:0005507">
    <property type="term" value="F:copper ion binding"/>
    <property type="evidence" value="ECO:0007669"/>
    <property type="project" value="InterPro"/>
</dbReference>
<feature type="domain" description="Plastocyanin-like" evidence="17">
    <location>
        <begin position="1293"/>
        <end position="1403"/>
    </location>
</feature>
<dbReference type="Pfam" id="PF00394">
    <property type="entry name" value="Cu-oxidase"/>
    <property type="match status" value="3"/>
</dbReference>
<dbReference type="Pfam" id="PF07731">
    <property type="entry name" value="Cu-oxidase_2"/>
    <property type="match status" value="2"/>
</dbReference>
<dbReference type="InterPro" id="IPR011706">
    <property type="entry name" value="Cu-oxidase_C"/>
</dbReference>
<comment type="cofactor">
    <cofactor evidence="1">
        <name>Cu cation</name>
        <dbReference type="ChEBI" id="CHEBI:23378"/>
    </cofactor>
</comment>
<dbReference type="NCBIfam" id="TIGR03388">
    <property type="entry name" value="ascorbase"/>
    <property type="match status" value="1"/>
</dbReference>
<sequence>MHEETNARPRRDVVVRTAAVLTHAQSPLISEKKRHRPCLLRASAAVPAFSAPLLPPLPLPHPPPRTRSCLCCWPHPSSASSSAMPVPCRLLRHRPSLPLPRPSLPPPAAYPQPTPLGDVRLAAPFGTLTGPSHRATSPTITRPSPLPIGKRPHTWDPLMWVPQVDPTMGPTGPGNESWTQTGQPHHATSPALSRPSDRPPILGHATPHVGPANVGHRIGPANGLDPSFPDLEQNLGHAPQDLATWVPHMGPTHVTQQRGSHKQAPLRDPRDPTTWGKQPHTWDPLMWVPQVAPTGPGDVVPSMANSPPGTWRPLLCCLFLFLFLSLSTTAVAARTTTRRHEWEISYQLKSPDCVRKLAITINGQTPGPTIRAVQGDTVVVRVNNSLVTENVAIHWHGIRQHGTPWADGTEGVTQCPILPGDVFTYTFVVDRPGTYMYHGHYGMQRSAGLHGLIVVAAKPAGPDAEPFAYDGEHDVLLNDWWHNSTYEQAAGLASVPIRWVGEPHSLLINGRGRFNCSAAGVEEGSCDAGLPECATPVFAVVPGKTYRFRIASITSLSALNFEIEGHPMTVVEADGHYVKPFVVKNLNIYSGETYSVLIKADQDPNRNYWLASNVVSRKPGTATGTAILSYYGSRSSPRRGPPTTTPTGPAWNDTMYRFNQSVATVAHPAHVEPPPRTADRTILLLNTQNKIDGHIKWALNNVSFTLPHTPYLVATKSGLLGAFDQRPPPETYAHQSYDIYAKPTNPNTTASDGLYRLRFGSVVDVVLQNANMLDDNKSETHPWHLHGHDFWVLGYGIGRFDPAVHPATYNLKDPVLKNTVALHPYGWTALRFKADNPGVWAFHCHIESHFFMGMSIVFEEGIERVPELPKEIMGCGKTKGAAGLIRHQRGPIWCLGGAVVVHNNAFDFEQDAAFLVDKDLDFAPLSSPTDVVDIGSYPKLGKPLMFVVTKLTRSKSMSDPCNAWLGGGNRDSSCLFFFFENSSAPAAKAASTGEAATTVGGGSTPVMISKDGRPARSPDQTEFTVLASFFMSRVPPIPSFPISTSAPLSPNPAIPARGAETASASREVPRRRAGSPARQQQGHEIQRQQHGARQFRARAGDHDRAYSCVGSVCRASSPATPRAHPASSSLSSSSRSPGEDAGRPWQHAEAGISMSSNRSRGGAAAHALGQGMQPGSLALAACHSSCSYPWSPHKLASQQVHRPFAARAHFNAVVVTLATNVVQESPARAPALFFLPSCGSLATGVQESSSHQRASAMGRPPPRLLCCLFLSLSLAAAAHAATRRHEWEISYQFKSPDCVRKLAVTINGQTPGPTIHAVQGDTVVVRVKNSLLTENVAIHWHGIRQHGTPWADGTEGVTQCPVLPGDVFTYTFVVDRPGTYMYHAHYGMQRSAGLNGLIVVSAKPGGPDAEPFVYDGEHSVLLNDWWHKSTYEQAAGLASVPMDWVGEPQSLLINGRGRFVNCSAMAATGGACNAAHPECATPVFAVVPGKTYRFRIASVTSLSALNFEIEETRPSTTSYGKTERSPHVLVARTSTRIAQKANFKALLGRRRGMCCIHLSCGGYSGKPPPGHLGPDWFPSGRVNQTVGNWSGLIGCRPNRPVRKIKPCHLGAAWLALRMQARAGQAGQMQPRFVDSIGTDLDWLPASTHELHPVPSLHVWSHQRFCTARTRPARNDSSRLSASITLPENKHVRRVLGARWLYSEHGARKLAVGGASKQASCSANHRSFLTWSPWDLHVRACSPAAYLWGLAWPPPVLRNPKEIEMLDLPPVGHEMTVVEADGHYVKPFVVKNLNIYSGETYSVLIKANQDPNRNYWLASNVVSRKPGTATGTAILSYYGGRSSPRRAPTTTPPTGPAWNDTMYRFNQSVATVAHPANVEAPPPRSDRTILLLNTQNKIDGHIKWALNNVSFTLPHTPYLVAMKSGLLGAFDQRPPPETYAHWSYDIYAVQKNPNATSSDGLYRLEFGSVVDVVLQNSNMLDANKSETHPWHLHGHDFWVLGYGIGRFDPAVHPKTYNLKDPILKNTVAVHPYGWTALRFKADNPGVWAFHCHIESHFFMGMGIVFEEGVERVAELPQEIMGCGKTKGH</sequence>
<dbReference type="EC" id="1.10.3.3" evidence="5"/>
<keyword evidence="8" id="KW-0479">Metal-binding</keyword>
<dbReference type="InterPro" id="IPR045087">
    <property type="entry name" value="Cu-oxidase_fam"/>
</dbReference>
<dbReference type="Pfam" id="PF07732">
    <property type="entry name" value="Cu-oxidase_3"/>
    <property type="match status" value="2"/>
</dbReference>
<feature type="domain" description="Plastocyanin-like" evidence="16">
    <location>
        <begin position="737"/>
        <end position="861"/>
    </location>
</feature>
<dbReference type="SUPFAM" id="SSF49503">
    <property type="entry name" value="Cupredoxins"/>
    <property type="match status" value="7"/>
</dbReference>
<feature type="domain" description="Plastocyanin-like" evidence="15">
    <location>
        <begin position="1771"/>
        <end position="1838"/>
    </location>
</feature>
<feature type="compositionally biased region" description="Low complexity" evidence="14">
    <location>
        <begin position="1078"/>
        <end position="1091"/>
    </location>
</feature>
<feature type="region of interest" description="Disordered" evidence="14">
    <location>
        <begin position="1043"/>
        <end position="1099"/>
    </location>
</feature>
<keyword evidence="12" id="KW-1015">Disulfide bond</keyword>
<evidence type="ECO:0000256" key="1">
    <source>
        <dbReference type="ARBA" id="ARBA00001935"/>
    </source>
</evidence>
<organism evidence="18 19">
    <name type="scientific">Digitaria exilis</name>
    <dbReference type="NCBI Taxonomy" id="1010633"/>
    <lineage>
        <taxon>Eukaryota</taxon>
        <taxon>Viridiplantae</taxon>
        <taxon>Streptophyta</taxon>
        <taxon>Embryophyta</taxon>
        <taxon>Tracheophyta</taxon>
        <taxon>Spermatophyta</taxon>
        <taxon>Magnoliopsida</taxon>
        <taxon>Liliopsida</taxon>
        <taxon>Poales</taxon>
        <taxon>Poaceae</taxon>
        <taxon>PACMAD clade</taxon>
        <taxon>Panicoideae</taxon>
        <taxon>Panicodae</taxon>
        <taxon>Paniceae</taxon>
        <taxon>Anthephorinae</taxon>
        <taxon>Digitaria</taxon>
    </lineage>
</organism>
<dbReference type="GO" id="GO:0008447">
    <property type="term" value="F:L-ascorbate oxidase activity"/>
    <property type="evidence" value="ECO:0007669"/>
    <property type="project" value="UniProtKB-EC"/>
</dbReference>